<dbReference type="GO" id="GO:0020037">
    <property type="term" value="F:heme binding"/>
    <property type="evidence" value="ECO:0007669"/>
    <property type="project" value="InterPro"/>
</dbReference>
<evidence type="ECO:0000256" key="12">
    <source>
        <dbReference type="PIRSR" id="PIRSR602401-1"/>
    </source>
</evidence>
<evidence type="ECO:0000256" key="3">
    <source>
        <dbReference type="ARBA" id="ARBA00010617"/>
    </source>
</evidence>
<dbReference type="GO" id="GO:0016020">
    <property type="term" value="C:membrane"/>
    <property type="evidence" value="ECO:0007669"/>
    <property type="project" value="UniProtKB-SubCell"/>
</dbReference>
<evidence type="ECO:0000256" key="8">
    <source>
        <dbReference type="ARBA" id="ARBA00023002"/>
    </source>
</evidence>
<dbReference type="GO" id="GO:0016705">
    <property type="term" value="F:oxidoreductase activity, acting on paired donors, with incorporation or reduction of molecular oxygen"/>
    <property type="evidence" value="ECO:0007669"/>
    <property type="project" value="InterPro"/>
</dbReference>
<feature type="transmembrane region" description="Helical" evidence="13">
    <location>
        <begin position="56"/>
        <end position="73"/>
    </location>
</feature>
<dbReference type="OrthoDB" id="6692864at2759"/>
<dbReference type="AlphaFoldDB" id="A0A9P8VMI9"/>
<evidence type="ECO:0000256" key="10">
    <source>
        <dbReference type="ARBA" id="ARBA00023033"/>
    </source>
</evidence>
<evidence type="ECO:0000313" key="15">
    <source>
        <dbReference type="EMBL" id="KAH6695420.1"/>
    </source>
</evidence>
<dbReference type="InterPro" id="IPR050121">
    <property type="entry name" value="Cytochrome_P450_monoxygenase"/>
</dbReference>
<dbReference type="PANTHER" id="PTHR24305">
    <property type="entry name" value="CYTOCHROME P450"/>
    <property type="match status" value="1"/>
</dbReference>
<evidence type="ECO:0000256" key="11">
    <source>
        <dbReference type="ARBA" id="ARBA00023136"/>
    </source>
</evidence>
<proteinExistence type="inferred from homology"/>
<dbReference type="Gene3D" id="1.10.630.10">
    <property type="entry name" value="Cytochrome P450"/>
    <property type="match status" value="1"/>
</dbReference>
<dbReference type="PANTHER" id="PTHR24305:SF187">
    <property type="entry name" value="P450, PUTATIVE (EUROFUNG)-RELATED"/>
    <property type="match status" value="1"/>
</dbReference>
<dbReference type="CDD" id="cd11061">
    <property type="entry name" value="CYP67-like"/>
    <property type="match status" value="1"/>
</dbReference>
<dbReference type="SUPFAM" id="SSF48264">
    <property type="entry name" value="Cytochrome P450"/>
    <property type="match status" value="1"/>
</dbReference>
<dbReference type="FunFam" id="1.10.630.10:FF:000063">
    <property type="entry name" value="Cytochrome P450 monooxygenase"/>
    <property type="match status" value="1"/>
</dbReference>
<evidence type="ECO:0000256" key="4">
    <source>
        <dbReference type="ARBA" id="ARBA00022617"/>
    </source>
</evidence>
<feature type="transmembrane region" description="Helical" evidence="13">
    <location>
        <begin position="85"/>
        <end position="107"/>
    </location>
</feature>
<dbReference type="PRINTS" id="PR00385">
    <property type="entry name" value="P450"/>
</dbReference>
<feature type="signal peptide" evidence="14">
    <location>
        <begin position="1"/>
        <end position="22"/>
    </location>
</feature>
<dbReference type="GO" id="GO:0004497">
    <property type="term" value="F:monooxygenase activity"/>
    <property type="evidence" value="ECO:0007669"/>
    <property type="project" value="UniProtKB-KW"/>
</dbReference>
<evidence type="ECO:0000256" key="6">
    <source>
        <dbReference type="ARBA" id="ARBA00022723"/>
    </source>
</evidence>
<comment type="caution">
    <text evidence="15">The sequence shown here is derived from an EMBL/GenBank/DDBJ whole genome shotgun (WGS) entry which is preliminary data.</text>
</comment>
<sequence length="565" mass="64006">MVPADSFLISAIMLSFADIVSSSDSTAHYAVPFVSGVLAHICVFRIGEWDLRTTQLLVTFIAAQGLLGVYVWKAGQGDGISVYEAWKAAASVSFIFLSGIYSSILVYRGAFHRLNRFPGPFAARLSNFYVTRLSTKKNQLHQEVRKLHEQYGDIVRIGPSELSIADPALFHQIHSNSSPFVKGPWYNILHPVVSLQMIRDHKEHSRRRKTWDKGFGSKALRDYEPRVARYTDELLGQIRAREGKAMNMSQWFNFYSFDVMGDLAFGRSFDMLKEGVVHYFMEAVHTSMTAVGIFSHLVWIFPLFKETPGLNNDHLKFQTWLEQQVKQRRENRPEVPDVFSWILGEYEALEKPTVQDTRNLVGDAHLIVVAGSDTTAASLTCLFYELARHPEVVAKIQQEIDAYHAERDDADHLGLSKLKYLQACIDESLRLYPPVPSGVQRMSPPSGQHIGDVFIPGNTIVQVPSYTLNRDARVYVQPDEFIPERWTTKPELTKDASLLAPFSVGRYSCVGRQLGLMELRFVTSQVLRKYNVGFAKEYDAGTFQAGLQDSFTLATPKMDLVFTRR</sequence>
<dbReference type="GO" id="GO:1902181">
    <property type="term" value="P:verruculogen biosynthetic process"/>
    <property type="evidence" value="ECO:0007669"/>
    <property type="project" value="UniProtKB-ARBA"/>
</dbReference>
<comment type="cofactor">
    <cofactor evidence="1 12">
        <name>heme</name>
        <dbReference type="ChEBI" id="CHEBI:30413"/>
    </cofactor>
</comment>
<feature type="chain" id="PRO_5040494000" evidence="14">
    <location>
        <begin position="23"/>
        <end position="565"/>
    </location>
</feature>
<organism evidence="15 16">
    <name type="scientific">Plectosphaerella plurivora</name>
    <dbReference type="NCBI Taxonomy" id="936078"/>
    <lineage>
        <taxon>Eukaryota</taxon>
        <taxon>Fungi</taxon>
        <taxon>Dikarya</taxon>
        <taxon>Ascomycota</taxon>
        <taxon>Pezizomycotina</taxon>
        <taxon>Sordariomycetes</taxon>
        <taxon>Hypocreomycetidae</taxon>
        <taxon>Glomerellales</taxon>
        <taxon>Plectosphaerellaceae</taxon>
        <taxon>Plectosphaerella</taxon>
    </lineage>
</organism>
<evidence type="ECO:0000256" key="7">
    <source>
        <dbReference type="ARBA" id="ARBA00022989"/>
    </source>
</evidence>
<keyword evidence="5 13" id="KW-0812">Transmembrane</keyword>
<evidence type="ECO:0000313" key="16">
    <source>
        <dbReference type="Proteomes" id="UP000770015"/>
    </source>
</evidence>
<keyword evidence="10" id="KW-0503">Monooxygenase</keyword>
<reference evidence="15" key="1">
    <citation type="journal article" date="2021" name="Nat. Commun.">
        <title>Genetic determinants of endophytism in the Arabidopsis root mycobiome.</title>
        <authorList>
            <person name="Mesny F."/>
            <person name="Miyauchi S."/>
            <person name="Thiergart T."/>
            <person name="Pickel B."/>
            <person name="Atanasova L."/>
            <person name="Karlsson M."/>
            <person name="Huettel B."/>
            <person name="Barry K.W."/>
            <person name="Haridas S."/>
            <person name="Chen C."/>
            <person name="Bauer D."/>
            <person name="Andreopoulos W."/>
            <person name="Pangilinan J."/>
            <person name="LaButti K."/>
            <person name="Riley R."/>
            <person name="Lipzen A."/>
            <person name="Clum A."/>
            <person name="Drula E."/>
            <person name="Henrissat B."/>
            <person name="Kohler A."/>
            <person name="Grigoriev I.V."/>
            <person name="Martin F.M."/>
            <person name="Hacquard S."/>
        </authorList>
    </citation>
    <scope>NUCLEOTIDE SEQUENCE</scope>
    <source>
        <strain evidence="15">MPI-SDFR-AT-0117</strain>
    </source>
</reference>
<keyword evidence="11 13" id="KW-0472">Membrane</keyword>
<keyword evidence="14" id="KW-0732">Signal</keyword>
<comment type="subcellular location">
    <subcellularLocation>
        <location evidence="2">Membrane</location>
    </subcellularLocation>
</comment>
<dbReference type="InterPro" id="IPR001128">
    <property type="entry name" value="Cyt_P450"/>
</dbReference>
<feature type="binding site" description="axial binding residue" evidence="12">
    <location>
        <position position="509"/>
    </location>
    <ligand>
        <name>heme</name>
        <dbReference type="ChEBI" id="CHEBI:30413"/>
    </ligand>
    <ligandPart>
        <name>Fe</name>
        <dbReference type="ChEBI" id="CHEBI:18248"/>
    </ligandPart>
</feature>
<dbReference type="InterPro" id="IPR002401">
    <property type="entry name" value="Cyt_P450_E_grp-I"/>
</dbReference>
<dbReference type="EMBL" id="JAGSXJ010000002">
    <property type="protein sequence ID" value="KAH6695420.1"/>
    <property type="molecule type" value="Genomic_DNA"/>
</dbReference>
<dbReference type="InterPro" id="IPR036396">
    <property type="entry name" value="Cyt_P450_sf"/>
</dbReference>
<keyword evidence="6 12" id="KW-0479">Metal-binding</keyword>
<accession>A0A9P8VMI9</accession>
<keyword evidence="16" id="KW-1185">Reference proteome</keyword>
<keyword evidence="4 12" id="KW-0349">Heme</keyword>
<dbReference type="Pfam" id="PF00067">
    <property type="entry name" value="p450"/>
    <property type="match status" value="1"/>
</dbReference>
<keyword evidence="7 13" id="KW-1133">Transmembrane helix</keyword>
<evidence type="ECO:0000256" key="13">
    <source>
        <dbReference type="SAM" id="Phobius"/>
    </source>
</evidence>
<gene>
    <name evidence="15" type="ORF">F5X68DRAFT_244042</name>
</gene>
<keyword evidence="9 12" id="KW-0408">Iron</keyword>
<evidence type="ECO:0000256" key="14">
    <source>
        <dbReference type="SAM" id="SignalP"/>
    </source>
</evidence>
<dbReference type="GO" id="GO:0005506">
    <property type="term" value="F:iron ion binding"/>
    <property type="evidence" value="ECO:0007669"/>
    <property type="project" value="InterPro"/>
</dbReference>
<evidence type="ECO:0000256" key="1">
    <source>
        <dbReference type="ARBA" id="ARBA00001971"/>
    </source>
</evidence>
<dbReference type="PRINTS" id="PR00463">
    <property type="entry name" value="EP450I"/>
</dbReference>
<name>A0A9P8VMI9_9PEZI</name>
<evidence type="ECO:0000256" key="9">
    <source>
        <dbReference type="ARBA" id="ARBA00023004"/>
    </source>
</evidence>
<evidence type="ECO:0000256" key="2">
    <source>
        <dbReference type="ARBA" id="ARBA00004370"/>
    </source>
</evidence>
<comment type="similarity">
    <text evidence="3">Belongs to the cytochrome P450 family.</text>
</comment>
<protein>
    <submittedName>
        <fullName evidence="15">Benzoate 4-monooxygenase cytochrome P450</fullName>
    </submittedName>
</protein>
<evidence type="ECO:0000256" key="5">
    <source>
        <dbReference type="ARBA" id="ARBA00022692"/>
    </source>
</evidence>
<dbReference type="Proteomes" id="UP000770015">
    <property type="component" value="Unassembled WGS sequence"/>
</dbReference>
<keyword evidence="8" id="KW-0560">Oxidoreductase</keyword>